<organism evidence="2 3">
    <name type="scientific">Herbaspirillum robiniae</name>
    <dbReference type="NCBI Taxonomy" id="2014887"/>
    <lineage>
        <taxon>Bacteria</taxon>
        <taxon>Pseudomonadati</taxon>
        <taxon>Pseudomonadota</taxon>
        <taxon>Betaproteobacteria</taxon>
        <taxon>Burkholderiales</taxon>
        <taxon>Oxalobacteraceae</taxon>
        <taxon>Herbaspirillum</taxon>
    </lineage>
</organism>
<dbReference type="RefSeq" id="WP_088751189.1">
    <property type="nucleotide sequence ID" value="NZ_NJGU01000006.1"/>
</dbReference>
<evidence type="ECO:0000313" key="3">
    <source>
        <dbReference type="Proteomes" id="UP000197596"/>
    </source>
</evidence>
<dbReference type="Proteomes" id="UP000197596">
    <property type="component" value="Unassembled WGS sequence"/>
</dbReference>
<evidence type="ECO:0000313" key="2">
    <source>
        <dbReference type="EMBL" id="OWY28656.1"/>
    </source>
</evidence>
<name>A0A246WQI0_9BURK</name>
<accession>A0A246WQI0</accession>
<proteinExistence type="predicted"/>
<protein>
    <submittedName>
        <fullName evidence="2">Uncharacterized protein</fullName>
    </submittedName>
</protein>
<sequence length="150" mass="16761">MPPSSQQQHALAPDARHAPAVTPASQRLRFGFPRDYLVKMLQQKIVEQLYIGGEACIIGCRDDAGAFRALDEGDDFDGPDFSLRLRHTVGSHQVFDHEIDLDVGLLLGSYVLTVRGHRFDIGFMPTLDEAMLTTATRWIIRNLDTAAQLR</sequence>
<feature type="region of interest" description="Disordered" evidence="1">
    <location>
        <begin position="1"/>
        <end position="20"/>
    </location>
</feature>
<dbReference type="AlphaFoldDB" id="A0A246WQI0"/>
<dbReference type="EMBL" id="NJGU01000006">
    <property type="protein sequence ID" value="OWY28656.1"/>
    <property type="molecule type" value="Genomic_DNA"/>
</dbReference>
<comment type="caution">
    <text evidence="2">The sequence shown here is derived from an EMBL/GenBank/DDBJ whole genome shotgun (WGS) entry which is preliminary data.</text>
</comment>
<reference evidence="2 3" key="1">
    <citation type="submission" date="2017-06" db="EMBL/GenBank/DDBJ databases">
        <title>Herbaspirillum phytohormonus sp. nov., isolated from the root nodule of Robinia pseudoacacia in lead-zinc mine.</title>
        <authorList>
            <person name="Fan M."/>
            <person name="Lin Y."/>
        </authorList>
    </citation>
    <scope>NUCLEOTIDE SEQUENCE [LARGE SCALE GENOMIC DNA]</scope>
    <source>
        <strain evidence="2 3">HZ10</strain>
    </source>
</reference>
<evidence type="ECO:0000256" key="1">
    <source>
        <dbReference type="SAM" id="MobiDB-lite"/>
    </source>
</evidence>
<gene>
    <name evidence="2" type="ORF">CEJ42_11730</name>
</gene>